<dbReference type="Pfam" id="PF01189">
    <property type="entry name" value="Methyltr_RsmB-F"/>
    <property type="match status" value="1"/>
</dbReference>
<dbReference type="FunFam" id="3.40.50.150:FF:000022">
    <property type="entry name" value="Ribosomal RNA small subunit methyltransferase B"/>
    <property type="match status" value="1"/>
</dbReference>
<dbReference type="PROSITE" id="PS51686">
    <property type="entry name" value="SAM_MT_RSMB_NOP"/>
    <property type="match status" value="1"/>
</dbReference>
<dbReference type="Gene3D" id="1.10.940.10">
    <property type="entry name" value="NusB-like"/>
    <property type="match status" value="1"/>
</dbReference>
<dbReference type="AlphaFoldDB" id="A0A3N0VKA8"/>
<dbReference type="PANTHER" id="PTHR22807">
    <property type="entry name" value="NOP2 YEAST -RELATED NOL1/NOP2/FMU SUN DOMAIN-CONTAINING"/>
    <property type="match status" value="1"/>
</dbReference>
<dbReference type="InterPro" id="IPR001678">
    <property type="entry name" value="MeTrfase_RsmB-F_NOP2_dom"/>
</dbReference>
<evidence type="ECO:0000313" key="17">
    <source>
        <dbReference type="Proteomes" id="UP000282106"/>
    </source>
</evidence>
<dbReference type="EMBL" id="RJVO01000001">
    <property type="protein sequence ID" value="ROH93141.1"/>
    <property type="molecule type" value="Genomic_DNA"/>
</dbReference>
<evidence type="ECO:0000256" key="5">
    <source>
        <dbReference type="ARBA" id="ARBA00022490"/>
    </source>
</evidence>
<evidence type="ECO:0000256" key="12">
    <source>
        <dbReference type="ARBA" id="ARBA00031088"/>
    </source>
</evidence>
<dbReference type="NCBIfam" id="NF008149">
    <property type="entry name" value="PRK10901.1"/>
    <property type="match status" value="1"/>
</dbReference>
<evidence type="ECO:0000256" key="3">
    <source>
        <dbReference type="ARBA" id="ARBA00007494"/>
    </source>
</evidence>
<feature type="binding site" evidence="14">
    <location>
        <position position="300"/>
    </location>
    <ligand>
        <name>S-adenosyl-L-methionine</name>
        <dbReference type="ChEBI" id="CHEBI:59789"/>
    </ligand>
</feature>
<evidence type="ECO:0000256" key="14">
    <source>
        <dbReference type="PROSITE-ProRule" id="PRU01023"/>
    </source>
</evidence>
<organism evidence="16 17">
    <name type="scientific">Stagnimonas aquatica</name>
    <dbReference type="NCBI Taxonomy" id="2689987"/>
    <lineage>
        <taxon>Bacteria</taxon>
        <taxon>Pseudomonadati</taxon>
        <taxon>Pseudomonadota</taxon>
        <taxon>Gammaproteobacteria</taxon>
        <taxon>Nevskiales</taxon>
        <taxon>Nevskiaceae</taxon>
        <taxon>Stagnimonas</taxon>
    </lineage>
</organism>
<evidence type="ECO:0000256" key="11">
    <source>
        <dbReference type="ARBA" id="ARBA00030399"/>
    </source>
</evidence>
<dbReference type="Gene3D" id="3.40.50.150">
    <property type="entry name" value="Vaccinia Virus protein VP39"/>
    <property type="match status" value="1"/>
</dbReference>
<evidence type="ECO:0000256" key="7">
    <source>
        <dbReference type="ARBA" id="ARBA00022603"/>
    </source>
</evidence>
<comment type="caution">
    <text evidence="16">The sequence shown here is derived from an EMBL/GenBank/DDBJ whole genome shotgun (WGS) entry which is preliminary data.</text>
</comment>
<proteinExistence type="inferred from homology"/>
<dbReference type="PANTHER" id="PTHR22807:SF61">
    <property type="entry name" value="NOL1_NOP2_SUN FAMILY PROTEIN _ ANTITERMINATION NUSB DOMAIN-CONTAINING PROTEIN"/>
    <property type="match status" value="1"/>
</dbReference>
<dbReference type="GO" id="GO:0006355">
    <property type="term" value="P:regulation of DNA-templated transcription"/>
    <property type="evidence" value="ECO:0007669"/>
    <property type="project" value="InterPro"/>
</dbReference>
<evidence type="ECO:0000259" key="15">
    <source>
        <dbReference type="PROSITE" id="PS51686"/>
    </source>
</evidence>
<sequence>MNVRAEASRAILKVMGGQSLDEALLALPKALPPRDAAFAKTLAYGVLREHRLLSWLIAQLLDKPLPATSAAHALLAVGLHQLRTLGTPPHAAVGETVNATDALGIAKARGLINAILRRYQRESAALEERLPADPAIRHSYPDWLSQAVWRDWGEQHAAVLEAGNEPAPLTLRVNRRRGSREDYLRRLAEVGMQAEPLPGLRDALRLAEPCPVEQLPGFADGLVSVQDASAQIAVDLLELRPRPRQRLLDACAAPGGKTAQALERQEELFLTALDKDAKRLARVRQNLDRLGLSCVGFAADAADTRGWWNGEMFDRILLDAPCSGSGVIRRHPDIKWLRRADDIPKLAAQQTRLLEALWPTLAPGGVLVYATCSILRAEGEEVVRSFLVKTPDAQEKKIDARWGEPRSVGRRIAPGALNDFDGDGFYYARLVKRSPGASPEESAPS</sequence>
<dbReference type="InterPro" id="IPR029063">
    <property type="entry name" value="SAM-dependent_MTases_sf"/>
</dbReference>
<dbReference type="Proteomes" id="UP000282106">
    <property type="component" value="Unassembled WGS sequence"/>
</dbReference>
<keyword evidence="9 14" id="KW-0949">S-adenosyl-L-methionine</keyword>
<keyword evidence="10 14" id="KW-0694">RNA-binding</keyword>
<comment type="subcellular location">
    <subcellularLocation>
        <location evidence="2">Cytoplasm</location>
    </subcellularLocation>
</comment>
<evidence type="ECO:0000256" key="9">
    <source>
        <dbReference type="ARBA" id="ARBA00022691"/>
    </source>
</evidence>
<protein>
    <recommendedName>
        <fullName evidence="4">16S rRNA (cytosine(967)-C(5))-methyltransferase</fullName>
        <ecNumber evidence="4">2.1.1.176</ecNumber>
    </recommendedName>
    <alternativeName>
        <fullName evidence="11">16S rRNA m5C967 methyltransferase</fullName>
    </alternativeName>
    <alternativeName>
        <fullName evidence="12">rRNA (cytosine-C(5)-)-methyltransferase RsmB</fullName>
    </alternativeName>
</protein>
<feature type="binding site" evidence="14">
    <location>
        <position position="319"/>
    </location>
    <ligand>
        <name>S-adenosyl-L-methionine</name>
        <dbReference type="ChEBI" id="CHEBI:59789"/>
    </ligand>
</feature>
<dbReference type="GO" id="GO:0003723">
    <property type="term" value="F:RNA binding"/>
    <property type="evidence" value="ECO:0007669"/>
    <property type="project" value="UniProtKB-UniRule"/>
</dbReference>
<dbReference type="RefSeq" id="WP_123209993.1">
    <property type="nucleotide sequence ID" value="NZ_RJVO01000001.1"/>
</dbReference>
<dbReference type="Gene3D" id="3.30.70.1170">
    <property type="entry name" value="Sun protein, domain 3"/>
    <property type="match status" value="1"/>
</dbReference>
<keyword evidence="8 14" id="KW-0808">Transferase</keyword>
<keyword evidence="7 14" id="KW-0489">Methyltransferase</keyword>
<dbReference type="PRINTS" id="PR02008">
    <property type="entry name" value="RCMTFAMILY"/>
</dbReference>
<dbReference type="SUPFAM" id="SSF48013">
    <property type="entry name" value="NusB-like"/>
    <property type="match status" value="1"/>
</dbReference>
<feature type="binding site" evidence="14">
    <location>
        <begin position="251"/>
        <end position="257"/>
    </location>
    <ligand>
        <name>S-adenosyl-L-methionine</name>
        <dbReference type="ChEBI" id="CHEBI:59789"/>
    </ligand>
</feature>
<dbReference type="PROSITE" id="PS01153">
    <property type="entry name" value="NOL1_NOP2_SUN"/>
    <property type="match status" value="1"/>
</dbReference>
<feature type="binding site" evidence="14">
    <location>
        <position position="274"/>
    </location>
    <ligand>
        <name>S-adenosyl-L-methionine</name>
        <dbReference type="ChEBI" id="CHEBI:59789"/>
    </ligand>
</feature>
<evidence type="ECO:0000256" key="2">
    <source>
        <dbReference type="ARBA" id="ARBA00004496"/>
    </source>
</evidence>
<evidence type="ECO:0000256" key="13">
    <source>
        <dbReference type="ARBA" id="ARBA00047283"/>
    </source>
</evidence>
<evidence type="ECO:0000256" key="6">
    <source>
        <dbReference type="ARBA" id="ARBA00022552"/>
    </source>
</evidence>
<dbReference type="InterPro" id="IPR006027">
    <property type="entry name" value="NusB_RsmB_TIM44"/>
</dbReference>
<evidence type="ECO:0000256" key="4">
    <source>
        <dbReference type="ARBA" id="ARBA00012140"/>
    </source>
</evidence>
<dbReference type="SUPFAM" id="SSF53335">
    <property type="entry name" value="S-adenosyl-L-methionine-dependent methyltransferases"/>
    <property type="match status" value="1"/>
</dbReference>
<comment type="similarity">
    <text evidence="3 14">Belongs to the class I-like SAM-binding methyltransferase superfamily. RsmB/NOP family.</text>
</comment>
<gene>
    <name evidence="16" type="primary">rsmB</name>
    <name evidence="16" type="ORF">ED208_01000</name>
</gene>
<feature type="domain" description="SAM-dependent MTase RsmB/NOP-type" evidence="15">
    <location>
        <begin position="159"/>
        <end position="433"/>
    </location>
</feature>
<dbReference type="InterPro" id="IPR049560">
    <property type="entry name" value="MeTrfase_RsmB-F_NOP2_cat"/>
</dbReference>
<dbReference type="InterPro" id="IPR018314">
    <property type="entry name" value="RsmB/NOL1/NOP2-like_CS"/>
</dbReference>
<keyword evidence="5" id="KW-0963">Cytoplasm</keyword>
<feature type="active site" description="Nucleophile" evidence="14">
    <location>
        <position position="372"/>
    </location>
</feature>
<evidence type="ECO:0000256" key="1">
    <source>
        <dbReference type="ARBA" id="ARBA00002724"/>
    </source>
</evidence>
<dbReference type="NCBIfam" id="TIGR00563">
    <property type="entry name" value="rsmB"/>
    <property type="match status" value="1"/>
</dbReference>
<dbReference type="InterPro" id="IPR035926">
    <property type="entry name" value="NusB-like_sf"/>
</dbReference>
<comment type="function">
    <text evidence="1">Specifically methylates the cytosine at position 967 (m5C967) of 16S rRNA.</text>
</comment>
<comment type="catalytic activity">
    <reaction evidence="13">
        <text>cytidine(967) in 16S rRNA + S-adenosyl-L-methionine = 5-methylcytidine(967) in 16S rRNA + S-adenosyl-L-homocysteine + H(+)</text>
        <dbReference type="Rhea" id="RHEA:42748"/>
        <dbReference type="Rhea" id="RHEA-COMP:10219"/>
        <dbReference type="Rhea" id="RHEA-COMP:10220"/>
        <dbReference type="ChEBI" id="CHEBI:15378"/>
        <dbReference type="ChEBI" id="CHEBI:57856"/>
        <dbReference type="ChEBI" id="CHEBI:59789"/>
        <dbReference type="ChEBI" id="CHEBI:74483"/>
        <dbReference type="ChEBI" id="CHEBI:82748"/>
        <dbReference type="EC" id="2.1.1.176"/>
    </reaction>
</comment>
<dbReference type="CDD" id="cd02440">
    <property type="entry name" value="AdoMet_MTases"/>
    <property type="match status" value="1"/>
</dbReference>
<dbReference type="GO" id="GO:0070475">
    <property type="term" value="P:rRNA base methylation"/>
    <property type="evidence" value="ECO:0007669"/>
    <property type="project" value="TreeGrafter"/>
</dbReference>
<dbReference type="InParanoid" id="A0A3N0VKA8"/>
<dbReference type="InterPro" id="IPR023267">
    <property type="entry name" value="RCMT"/>
</dbReference>
<evidence type="ECO:0000256" key="10">
    <source>
        <dbReference type="ARBA" id="ARBA00022884"/>
    </source>
</evidence>
<dbReference type="InterPro" id="IPR054728">
    <property type="entry name" value="RsmB-like_ferredoxin"/>
</dbReference>
<name>A0A3N0VKA8_9GAMM</name>
<dbReference type="InterPro" id="IPR004573">
    <property type="entry name" value="rRNA_ssu_MeTfrase_B"/>
</dbReference>
<dbReference type="Pfam" id="PF01029">
    <property type="entry name" value="NusB"/>
    <property type="match status" value="1"/>
</dbReference>
<keyword evidence="17" id="KW-1185">Reference proteome</keyword>
<accession>A0A3N0VKA8</accession>
<dbReference type="FunFam" id="3.30.70.1170:FF:000002">
    <property type="entry name" value="Ribosomal RNA small subunit methyltransferase B"/>
    <property type="match status" value="1"/>
</dbReference>
<dbReference type="GO" id="GO:0009383">
    <property type="term" value="F:rRNA (cytosine-C5-)-methyltransferase activity"/>
    <property type="evidence" value="ECO:0007669"/>
    <property type="project" value="TreeGrafter"/>
</dbReference>
<dbReference type="Pfam" id="PF22458">
    <property type="entry name" value="RsmF-B_ferredox"/>
    <property type="match status" value="1"/>
</dbReference>
<evidence type="ECO:0000256" key="8">
    <source>
        <dbReference type="ARBA" id="ARBA00022679"/>
    </source>
</evidence>
<keyword evidence="6" id="KW-0698">rRNA processing</keyword>
<dbReference type="FunCoup" id="A0A3N0VKA8">
    <property type="interactions" value="510"/>
</dbReference>
<dbReference type="EC" id="2.1.1.176" evidence="4"/>
<dbReference type="GO" id="GO:0005829">
    <property type="term" value="C:cytosol"/>
    <property type="evidence" value="ECO:0007669"/>
    <property type="project" value="TreeGrafter"/>
</dbReference>
<reference evidence="16 17" key="1">
    <citation type="submission" date="2018-10" db="EMBL/GenBank/DDBJ databases">
        <authorList>
            <person name="Chen W.-M."/>
        </authorList>
    </citation>
    <scope>NUCLEOTIDE SEQUENCE [LARGE SCALE GENOMIC DNA]</scope>
    <source>
        <strain evidence="16 17">THS-13</strain>
    </source>
</reference>
<evidence type="ECO:0000313" key="16">
    <source>
        <dbReference type="EMBL" id="ROH93141.1"/>
    </source>
</evidence>